<dbReference type="InterPro" id="IPR002156">
    <property type="entry name" value="RNaseH_domain"/>
</dbReference>
<keyword evidence="3" id="KW-1185">Reference proteome</keyword>
<gene>
    <name evidence="2" type="ORF">F3Y22_tig00000477pilonHSYRG00067</name>
</gene>
<proteinExistence type="predicted"/>
<dbReference type="GO" id="GO:0003676">
    <property type="term" value="F:nucleic acid binding"/>
    <property type="evidence" value="ECO:0007669"/>
    <property type="project" value="InterPro"/>
</dbReference>
<comment type="caution">
    <text evidence="2">The sequence shown here is derived from an EMBL/GenBank/DDBJ whole genome shotgun (WGS) entry which is preliminary data.</text>
</comment>
<dbReference type="GO" id="GO:0004523">
    <property type="term" value="F:RNA-DNA hybrid ribonuclease activity"/>
    <property type="evidence" value="ECO:0007669"/>
    <property type="project" value="InterPro"/>
</dbReference>
<name>A0A6A3D0S6_HIBSY</name>
<sequence length="269" mass="30673">MGVMPPNSTRGEDCCVWQLTPSHQFIVDSTYCFFIAPLSDWIMVNLSSKANLPGMTISWAVFFPTFIWQIWKRRNCFVFNDTSSSMNEVLRLSISWSKHFEVSHSNVALPSTRHPTLFMWRPPMHISICLNVDAAVDFCTGLASIWAVLRASDGAWLCGFHKFLRISSPLMAELRGIYLGLINAWDCGFEALQIQTDSHQSFQLLLDPTDVYTTIPLVRAINLIRVHSWYTNLLWVPREENMVADGMAKLDLPRNYSMHLFPTAPASVH</sequence>
<dbReference type="Pfam" id="PF13456">
    <property type="entry name" value="RVT_3"/>
    <property type="match status" value="1"/>
</dbReference>
<dbReference type="SUPFAM" id="SSF53098">
    <property type="entry name" value="Ribonuclease H-like"/>
    <property type="match status" value="1"/>
</dbReference>
<dbReference type="InterPro" id="IPR053151">
    <property type="entry name" value="RNase_H-like"/>
</dbReference>
<dbReference type="InterPro" id="IPR036397">
    <property type="entry name" value="RNaseH_sf"/>
</dbReference>
<protein>
    <recommendedName>
        <fullName evidence="1">RNase H type-1 domain-containing protein</fullName>
    </recommendedName>
</protein>
<accession>A0A6A3D0S6</accession>
<feature type="domain" description="RNase H type-1" evidence="1">
    <location>
        <begin position="131"/>
        <end position="249"/>
    </location>
</feature>
<dbReference type="InterPro" id="IPR012337">
    <property type="entry name" value="RNaseH-like_sf"/>
</dbReference>
<evidence type="ECO:0000313" key="3">
    <source>
        <dbReference type="Proteomes" id="UP000436088"/>
    </source>
</evidence>
<dbReference type="PANTHER" id="PTHR47723:SF13">
    <property type="entry name" value="PUTATIVE-RELATED"/>
    <property type="match status" value="1"/>
</dbReference>
<evidence type="ECO:0000259" key="1">
    <source>
        <dbReference type="Pfam" id="PF13456"/>
    </source>
</evidence>
<reference evidence="2" key="1">
    <citation type="submission" date="2019-09" db="EMBL/GenBank/DDBJ databases">
        <title>Draft genome information of white flower Hibiscus syriacus.</title>
        <authorList>
            <person name="Kim Y.-M."/>
        </authorList>
    </citation>
    <scope>NUCLEOTIDE SEQUENCE [LARGE SCALE GENOMIC DNA]</scope>
    <source>
        <strain evidence="2">YM2019G1</strain>
    </source>
</reference>
<dbReference type="AlphaFoldDB" id="A0A6A3D0S6"/>
<dbReference type="EMBL" id="VEPZ02000039">
    <property type="protein sequence ID" value="KAE8735036.1"/>
    <property type="molecule type" value="Genomic_DNA"/>
</dbReference>
<dbReference type="CDD" id="cd06222">
    <property type="entry name" value="RNase_H_like"/>
    <property type="match status" value="1"/>
</dbReference>
<organism evidence="2 3">
    <name type="scientific">Hibiscus syriacus</name>
    <name type="common">Rose of Sharon</name>
    <dbReference type="NCBI Taxonomy" id="106335"/>
    <lineage>
        <taxon>Eukaryota</taxon>
        <taxon>Viridiplantae</taxon>
        <taxon>Streptophyta</taxon>
        <taxon>Embryophyta</taxon>
        <taxon>Tracheophyta</taxon>
        <taxon>Spermatophyta</taxon>
        <taxon>Magnoliopsida</taxon>
        <taxon>eudicotyledons</taxon>
        <taxon>Gunneridae</taxon>
        <taxon>Pentapetalae</taxon>
        <taxon>rosids</taxon>
        <taxon>malvids</taxon>
        <taxon>Malvales</taxon>
        <taxon>Malvaceae</taxon>
        <taxon>Malvoideae</taxon>
        <taxon>Hibiscus</taxon>
    </lineage>
</organism>
<evidence type="ECO:0000313" key="2">
    <source>
        <dbReference type="EMBL" id="KAE8735036.1"/>
    </source>
</evidence>
<dbReference type="Gene3D" id="3.30.420.10">
    <property type="entry name" value="Ribonuclease H-like superfamily/Ribonuclease H"/>
    <property type="match status" value="1"/>
</dbReference>
<dbReference type="Proteomes" id="UP000436088">
    <property type="component" value="Unassembled WGS sequence"/>
</dbReference>
<dbReference type="InterPro" id="IPR044730">
    <property type="entry name" value="RNase_H-like_dom_plant"/>
</dbReference>
<dbReference type="PANTHER" id="PTHR47723">
    <property type="entry name" value="OS05G0353850 PROTEIN"/>
    <property type="match status" value="1"/>
</dbReference>